<feature type="transmembrane region" description="Helical" evidence="2">
    <location>
        <begin position="529"/>
        <end position="548"/>
    </location>
</feature>
<dbReference type="VEuPathDB" id="PlasmoDB:PmUG01_05037000"/>
<keyword evidence="2" id="KW-1133">Transmembrane helix</keyword>
<evidence type="ECO:0000313" key="4">
    <source>
        <dbReference type="Proteomes" id="UP000219799"/>
    </source>
</evidence>
<feature type="transmembrane region" description="Helical" evidence="2">
    <location>
        <begin position="422"/>
        <end position="443"/>
    </location>
</feature>
<dbReference type="AlphaFoldDB" id="A0A1C3KM07"/>
<evidence type="ECO:0000256" key="2">
    <source>
        <dbReference type="SAM" id="Phobius"/>
    </source>
</evidence>
<name>A0A1C3KM07_PLAMA</name>
<evidence type="ECO:0000256" key="1">
    <source>
        <dbReference type="SAM" id="MobiDB-lite"/>
    </source>
</evidence>
<feature type="region of interest" description="Disordered" evidence="1">
    <location>
        <begin position="102"/>
        <end position="139"/>
    </location>
</feature>
<sequence length="556" mass="64991">MANEEYNRKISWDEDGFIGINEDDLSSIRHNNSVNEKSSLLITNECKDSFLIDDFSRRPKNMMSVYYENDDEDNIFGGVENSLLNKNLKTLNLSDIKKKGVKSDSNNLNYGSNNSNGRSSSNNNTRSITNGGSSSSPFQGLMSNVNDALNFVPNSSTITSNKLEDPANTDCSSSNNYNSNNNSNVYHHNSFFEKEYSNTNNVGENKNNYENYEHSLSGKMNIINLSENINVDNKDSNNDNSFDLFPFFKSLNSIRTKLLSYYDIDNDVVIYRCMCALLPYFNVYKTYDFMNNFIDIEKNEHEMDDKNRDNANFNETENDDYDDENENITKINNMNNNFNNYNNKLSIEKNPDIYAFVWLNIFISFVIFFLFNIKNMFFSNSIYVDSTSTGTTSNGGAIYDDTQDSDVIINMKNYMKENKLNILYNSLLFIYSFNIFIPVLVHVTNYFVTKKVYPIKLSFLISLMSYNNIILLPVIFIYKYLIIETTSTFFFWFFTLLRFILFVFYMTTSIFYIYKYVNKMLRIHFESNIVYLNYAIFLFSYMSFYLILKSYILNYL</sequence>
<feature type="compositionally biased region" description="Low complexity" evidence="1">
    <location>
        <begin position="103"/>
        <end position="136"/>
    </location>
</feature>
<dbReference type="EMBL" id="LT594493">
    <property type="protein sequence ID" value="SBT75038.1"/>
    <property type="molecule type" value="Genomic_DNA"/>
</dbReference>
<evidence type="ECO:0000313" key="3">
    <source>
        <dbReference type="EMBL" id="SBT75038.1"/>
    </source>
</evidence>
<feature type="transmembrane region" description="Helical" evidence="2">
    <location>
        <begin position="490"/>
        <end position="514"/>
    </location>
</feature>
<feature type="transmembrane region" description="Helical" evidence="2">
    <location>
        <begin position="353"/>
        <end position="373"/>
    </location>
</feature>
<accession>A0A1C3KM07</accession>
<keyword evidence="2" id="KW-0472">Membrane</keyword>
<feature type="transmembrane region" description="Helical" evidence="2">
    <location>
        <begin position="455"/>
        <end position="478"/>
    </location>
</feature>
<dbReference type="Proteomes" id="UP000219799">
    <property type="component" value="Chromosome 5"/>
</dbReference>
<organism evidence="3 4">
    <name type="scientific">Plasmodium malariae</name>
    <dbReference type="NCBI Taxonomy" id="5858"/>
    <lineage>
        <taxon>Eukaryota</taxon>
        <taxon>Sar</taxon>
        <taxon>Alveolata</taxon>
        <taxon>Apicomplexa</taxon>
        <taxon>Aconoidasida</taxon>
        <taxon>Haemosporida</taxon>
        <taxon>Plasmodiidae</taxon>
        <taxon>Plasmodium</taxon>
        <taxon>Plasmodium (Plasmodium)</taxon>
    </lineage>
</organism>
<feature type="compositionally biased region" description="Low complexity" evidence="1">
    <location>
        <begin position="172"/>
        <end position="182"/>
    </location>
</feature>
<protein>
    <submittedName>
        <fullName evidence="3">Uncharacterized protein</fullName>
    </submittedName>
</protein>
<proteinExistence type="predicted"/>
<gene>
    <name evidence="3" type="primary">PmlGA01_050026500</name>
    <name evidence="3" type="ORF">PMLGA01_050026500</name>
</gene>
<feature type="region of interest" description="Disordered" evidence="1">
    <location>
        <begin position="304"/>
        <end position="324"/>
    </location>
</feature>
<reference evidence="3 4" key="1">
    <citation type="submission" date="2016-06" db="EMBL/GenBank/DDBJ databases">
        <authorList>
            <consortium name="Pathogen Informatics"/>
        </authorList>
    </citation>
    <scope>NUCLEOTIDE SEQUENCE [LARGE SCALE GENOMIC DNA]</scope>
    <source>
        <strain evidence="3">PmlGA01</strain>
    </source>
</reference>
<feature type="region of interest" description="Disordered" evidence="1">
    <location>
        <begin position="159"/>
        <end position="182"/>
    </location>
</feature>
<keyword evidence="2" id="KW-0812">Transmembrane</keyword>